<evidence type="ECO:0000256" key="6">
    <source>
        <dbReference type="SAM" id="Phobius"/>
    </source>
</evidence>
<feature type="transmembrane region" description="Helical" evidence="6">
    <location>
        <begin position="369"/>
        <end position="390"/>
    </location>
</feature>
<dbReference type="eggNOG" id="COG0658">
    <property type="taxonomic scope" value="Bacteria"/>
</dbReference>
<feature type="transmembrane region" description="Helical" evidence="6">
    <location>
        <begin position="468"/>
        <end position="488"/>
    </location>
</feature>
<dbReference type="Proteomes" id="UP000054051">
    <property type="component" value="Unassembled WGS sequence"/>
</dbReference>
<dbReference type="EMBL" id="CAFB01000037">
    <property type="protein sequence ID" value="CCD29056.1"/>
    <property type="molecule type" value="Genomic_DNA"/>
</dbReference>
<feature type="transmembrane region" description="Helical" evidence="6">
    <location>
        <begin position="308"/>
        <end position="328"/>
    </location>
</feature>
<keyword evidence="5 6" id="KW-0472">Membrane</keyword>
<dbReference type="InterPro" id="IPR004477">
    <property type="entry name" value="ComEC_N"/>
</dbReference>
<dbReference type="InterPro" id="IPR004797">
    <property type="entry name" value="Competence_ComEC/Rec2"/>
</dbReference>
<dbReference type="eggNOG" id="COG2333">
    <property type="taxonomic scope" value="Bacteria"/>
</dbReference>
<keyword evidence="3 6" id="KW-0812">Transmembrane</keyword>
<protein>
    <submittedName>
        <fullName evidence="8">DNA internalization-related competence protein ComA</fullName>
    </submittedName>
</protein>
<dbReference type="InterPro" id="IPR052159">
    <property type="entry name" value="Competence_DNA_uptake"/>
</dbReference>
<dbReference type="Pfam" id="PF03772">
    <property type="entry name" value="Competence"/>
    <property type="match status" value="1"/>
</dbReference>
<evidence type="ECO:0000256" key="5">
    <source>
        <dbReference type="ARBA" id="ARBA00023136"/>
    </source>
</evidence>
<evidence type="ECO:0000259" key="7">
    <source>
        <dbReference type="SMART" id="SM00849"/>
    </source>
</evidence>
<dbReference type="NCBIfam" id="TIGR00361">
    <property type="entry name" value="ComEC_Rec2"/>
    <property type="match status" value="1"/>
</dbReference>
<evidence type="ECO:0000313" key="8">
    <source>
        <dbReference type="EMBL" id="CCD29056.1"/>
    </source>
</evidence>
<comment type="caution">
    <text evidence="8">The sequence shown here is derived from an EMBL/GenBank/DDBJ whole genome shotgun (WGS) entry which is preliminary data.</text>
</comment>
<dbReference type="InterPro" id="IPR025405">
    <property type="entry name" value="DUF4131"/>
</dbReference>
<feature type="transmembrane region" description="Helical" evidence="6">
    <location>
        <begin position="61"/>
        <end position="80"/>
    </location>
</feature>
<dbReference type="InterPro" id="IPR036866">
    <property type="entry name" value="RibonucZ/Hydroxyglut_hydro"/>
</dbReference>
<feature type="transmembrane region" description="Helical" evidence="6">
    <location>
        <begin position="335"/>
        <end position="363"/>
    </location>
</feature>
<keyword evidence="4 6" id="KW-1133">Transmembrane helix</keyword>
<dbReference type="GO" id="GO:0005886">
    <property type="term" value="C:plasma membrane"/>
    <property type="evidence" value="ECO:0007669"/>
    <property type="project" value="UniProtKB-SubCell"/>
</dbReference>
<dbReference type="PANTHER" id="PTHR30619">
    <property type="entry name" value="DNA INTERNALIZATION/COMPETENCE PROTEIN COMEC/REC2"/>
    <property type="match status" value="1"/>
</dbReference>
<feature type="transmembrane region" description="Helical" evidence="6">
    <location>
        <begin position="436"/>
        <end position="456"/>
    </location>
</feature>
<dbReference type="GO" id="GO:0030420">
    <property type="term" value="P:establishment of competence for transformation"/>
    <property type="evidence" value="ECO:0007669"/>
    <property type="project" value="InterPro"/>
</dbReference>
<dbReference type="PANTHER" id="PTHR30619:SF1">
    <property type="entry name" value="RECOMBINATION PROTEIN 2"/>
    <property type="match status" value="1"/>
</dbReference>
<dbReference type="AlphaFoldDB" id="G2J8F9"/>
<dbReference type="OrthoDB" id="9761531at2"/>
<dbReference type="RefSeq" id="WP_006682298.1">
    <property type="nucleotide sequence ID" value="NZ_CAFB01000037.1"/>
</dbReference>
<organism evidence="8 9">
    <name type="scientific">Candidatus Glomeribacter gigasporarum BEG34</name>
    <dbReference type="NCBI Taxonomy" id="1070319"/>
    <lineage>
        <taxon>Bacteria</taxon>
        <taxon>Pseudomonadati</taxon>
        <taxon>Pseudomonadota</taxon>
        <taxon>Betaproteobacteria</taxon>
        <taxon>Burkholderiales</taxon>
        <taxon>Burkholderiaceae</taxon>
        <taxon>Candidatus Glomeribacter</taxon>
    </lineage>
</organism>
<keyword evidence="2" id="KW-1003">Cell membrane</keyword>
<keyword evidence="9" id="KW-1185">Reference proteome</keyword>
<name>G2J8F9_9BURK</name>
<dbReference type="CDD" id="cd07731">
    <property type="entry name" value="ComA-like_MBL-fold"/>
    <property type="match status" value="1"/>
</dbReference>
<dbReference type="SUPFAM" id="SSF56281">
    <property type="entry name" value="Metallo-hydrolase/oxidoreductase"/>
    <property type="match status" value="1"/>
</dbReference>
<feature type="transmembrane region" description="Helical" evidence="6">
    <location>
        <begin position="526"/>
        <end position="543"/>
    </location>
</feature>
<dbReference type="NCBIfam" id="TIGR00360">
    <property type="entry name" value="ComEC_N-term"/>
    <property type="match status" value="1"/>
</dbReference>
<evidence type="ECO:0000256" key="2">
    <source>
        <dbReference type="ARBA" id="ARBA00022475"/>
    </source>
</evidence>
<dbReference type="Gene3D" id="3.60.15.10">
    <property type="entry name" value="Ribonuclease Z/Hydroxyacylglutathione hydrolase-like"/>
    <property type="match status" value="1"/>
</dbReference>
<feature type="transmembrane region" description="Helical" evidence="6">
    <location>
        <begin position="266"/>
        <end position="288"/>
    </location>
</feature>
<gene>
    <name evidence="8" type="primary">ComA</name>
    <name evidence="8" type="ORF">CAGGBEG34_200056</name>
</gene>
<evidence type="ECO:0000313" key="9">
    <source>
        <dbReference type="Proteomes" id="UP000054051"/>
    </source>
</evidence>
<evidence type="ECO:0000256" key="1">
    <source>
        <dbReference type="ARBA" id="ARBA00004651"/>
    </source>
</evidence>
<dbReference type="Pfam" id="PF13567">
    <property type="entry name" value="DUF4131"/>
    <property type="match status" value="1"/>
</dbReference>
<dbReference type="STRING" id="1070319.CAGGBEG34_200056"/>
<dbReference type="Pfam" id="PF00753">
    <property type="entry name" value="Lactamase_B"/>
    <property type="match status" value="1"/>
</dbReference>
<reference evidence="8 9" key="1">
    <citation type="submission" date="2011-08" db="EMBL/GenBank/DDBJ databases">
        <title>The genome of the obligate endobacterium of an arbuscular mycorrhizal fungus reveals an interphylum network of nutritional interactions.</title>
        <authorList>
            <person name="Ghignone S."/>
            <person name="Salvioli A."/>
            <person name="Anca I."/>
            <person name="Lumini E."/>
            <person name="Ortu G."/>
            <person name="Petiti L."/>
            <person name="Cruveiller S."/>
            <person name="Bianciotto V."/>
            <person name="Piffanelli P."/>
            <person name="Lanfranco L."/>
            <person name="Bonfante P."/>
        </authorList>
    </citation>
    <scope>NUCLEOTIDE SEQUENCE [LARGE SCALE GENOMIC DNA]</scope>
    <source>
        <strain evidence="8 9">BEG34</strain>
    </source>
</reference>
<comment type="subcellular location">
    <subcellularLocation>
        <location evidence="1">Cell membrane</location>
        <topology evidence="1">Multi-pass membrane protein</topology>
    </subcellularLocation>
</comment>
<dbReference type="InterPro" id="IPR001279">
    <property type="entry name" value="Metallo-B-lactamas"/>
</dbReference>
<dbReference type="SMART" id="SM00849">
    <property type="entry name" value="Lactamase_B"/>
    <property type="match status" value="1"/>
</dbReference>
<evidence type="ECO:0000256" key="3">
    <source>
        <dbReference type="ARBA" id="ARBA00022692"/>
    </source>
</evidence>
<dbReference type="InterPro" id="IPR035681">
    <property type="entry name" value="ComA-like_MBL"/>
</dbReference>
<feature type="domain" description="Metallo-beta-lactamase" evidence="7">
    <location>
        <begin position="581"/>
        <end position="783"/>
    </location>
</feature>
<evidence type="ECO:0000256" key="4">
    <source>
        <dbReference type="ARBA" id="ARBA00022989"/>
    </source>
</evidence>
<proteinExistence type="predicted"/>
<sequence>MIRTVLCGFAFGVWSLQQRAALPSTPGIAGYMACAAAAAAFTAQRIPRCARSRSILLRRCAVYLLILVAACLAGYSGAAWRAHLRLARFLPHTLEGRDLCVTGIIRGVPIIDARHARFVFEIERFADQGIAVQSMPRFVQLNWYARDDTPLPRLRAGERWQLTIRLKRPHGSANPHGADFEAMMLERNLRAVGTVRAYPAPRHETHNAHGLAIFLARWRDAEQRHIKAVLSGAPHAGIVIALATGLQSAISADDWQRFTRTGTNHLVAISGLHISLVAGLAAWLAGGVWRRMRLFGRAGPLWLATPRIQALAGASAGMLYAALAGFGIPAQRACVMLTVVALALVLGRGAASSVVLAWALAAVVCIDPWAVTSAGFWLSFSAVAIILAAVRAQSGAAHRASPSPPFPPFAAGTAHSARKRLTRALRAARLKIVHSIRIQSAVSIGMIPFIAIWFSQISLISPLANLCAIPWFSFLITPLALIGAILPAPIDAYAFRAAHALLSGLIRILDILTAPSWALLPLPAPNSLALGCAAAGLAIMLMPRGGPARWTAFILFAPLFLPPRAVRSAGQFRLTALDVGQGSALLIETAHHRLLFDAGPRYSAQSDAGQRIVLPFLRAHGIRRLDALVLSHADADHAGGARATVEAVPVARLRASLPSAHPLWRMARTAGIRDVQRCRAGERWQWDQVSFELLWPDMAARASDSTPVNTNAQSCVLRISNRRHAALLTADIDARTERALVERYGAALSATLLIAPHHGSRTSSTERFLDAVHPRAVVFQVGYRNPFHHPHPSVAARYAAHGILSYRSDRDGAVQVESFGHTLVVERYRVMHRRYWMGH</sequence>
<accession>G2J8F9</accession>